<dbReference type="PANTHER" id="PTHR48086">
    <property type="entry name" value="SODIUM/PROLINE SYMPORTER-RELATED"/>
    <property type="match status" value="1"/>
</dbReference>
<dbReference type="PROSITE" id="PS50283">
    <property type="entry name" value="NA_SOLUT_SYMP_3"/>
    <property type="match status" value="1"/>
</dbReference>
<evidence type="ECO:0000256" key="1">
    <source>
        <dbReference type="ARBA" id="ARBA00004141"/>
    </source>
</evidence>
<feature type="transmembrane region" description="Helical" evidence="8">
    <location>
        <begin position="514"/>
        <end position="536"/>
    </location>
</feature>
<dbReference type="InterPro" id="IPR019899">
    <property type="entry name" value="Na/solute_symporter_VC_2705"/>
</dbReference>
<keyword evidence="10" id="KW-1185">Reference proteome</keyword>
<feature type="transmembrane region" description="Helical" evidence="8">
    <location>
        <begin position="150"/>
        <end position="169"/>
    </location>
</feature>
<dbReference type="Gene3D" id="1.20.1730.10">
    <property type="entry name" value="Sodium/glucose cotransporter"/>
    <property type="match status" value="1"/>
</dbReference>
<dbReference type="PANTHER" id="PTHR48086:SF5">
    <property type="entry name" value="NA(+):SOLUTE SYMPORTER (SSF FAMILY)"/>
    <property type="match status" value="1"/>
</dbReference>
<feature type="transmembrane region" description="Helical" evidence="8">
    <location>
        <begin position="110"/>
        <end position="130"/>
    </location>
</feature>
<dbReference type="InterPro" id="IPR050277">
    <property type="entry name" value="Sodium:Solute_Symporter"/>
</dbReference>
<keyword evidence="3" id="KW-0813">Transport</keyword>
<feature type="transmembrane region" description="Helical" evidence="8">
    <location>
        <begin position="81"/>
        <end position="104"/>
    </location>
</feature>
<evidence type="ECO:0000313" key="9">
    <source>
        <dbReference type="EMBL" id="TXL69511.1"/>
    </source>
</evidence>
<dbReference type="GO" id="GO:0022857">
    <property type="term" value="F:transmembrane transporter activity"/>
    <property type="evidence" value="ECO:0007669"/>
    <property type="project" value="InterPro"/>
</dbReference>
<evidence type="ECO:0000313" key="10">
    <source>
        <dbReference type="Proteomes" id="UP000321638"/>
    </source>
</evidence>
<dbReference type="InterPro" id="IPR001734">
    <property type="entry name" value="Na/solute_symporter"/>
</dbReference>
<name>A0A5C8P744_9HYPH</name>
<dbReference type="Pfam" id="PF00474">
    <property type="entry name" value="SSF"/>
    <property type="match status" value="2"/>
</dbReference>
<dbReference type="AlphaFoldDB" id="A0A5C8P744"/>
<dbReference type="EMBL" id="VDUZ01000080">
    <property type="protein sequence ID" value="TXL69511.1"/>
    <property type="molecule type" value="Genomic_DNA"/>
</dbReference>
<feature type="transmembrane region" description="Helical" evidence="8">
    <location>
        <begin position="40"/>
        <end position="60"/>
    </location>
</feature>
<feature type="transmembrane region" description="Helical" evidence="8">
    <location>
        <begin position="458"/>
        <end position="476"/>
    </location>
</feature>
<feature type="transmembrane region" description="Helical" evidence="8">
    <location>
        <begin position="569"/>
        <end position="590"/>
    </location>
</feature>
<feature type="transmembrane region" description="Helical" evidence="8">
    <location>
        <begin position="214"/>
        <end position="233"/>
    </location>
</feature>
<dbReference type="InterPro" id="IPR018247">
    <property type="entry name" value="EF_Hand_1_Ca_BS"/>
</dbReference>
<feature type="transmembrane region" description="Helical" evidence="8">
    <location>
        <begin position="409"/>
        <end position="438"/>
    </location>
</feature>
<protein>
    <submittedName>
        <fullName evidence="9">Sodium/solute symporter</fullName>
    </submittedName>
</protein>
<evidence type="ECO:0000256" key="8">
    <source>
        <dbReference type="SAM" id="Phobius"/>
    </source>
</evidence>
<dbReference type="CDD" id="cd11480">
    <property type="entry name" value="SLC5sbd_u4"/>
    <property type="match status" value="1"/>
</dbReference>
<organism evidence="9 10">
    <name type="scientific">Vineibacter terrae</name>
    <dbReference type="NCBI Taxonomy" id="2586908"/>
    <lineage>
        <taxon>Bacteria</taxon>
        <taxon>Pseudomonadati</taxon>
        <taxon>Pseudomonadota</taxon>
        <taxon>Alphaproteobacteria</taxon>
        <taxon>Hyphomicrobiales</taxon>
        <taxon>Vineibacter</taxon>
    </lineage>
</organism>
<dbReference type="GO" id="GO:0005886">
    <property type="term" value="C:plasma membrane"/>
    <property type="evidence" value="ECO:0007669"/>
    <property type="project" value="TreeGrafter"/>
</dbReference>
<keyword evidence="6 8" id="KW-0472">Membrane</keyword>
<dbReference type="NCBIfam" id="TIGR03648">
    <property type="entry name" value="Na_symport_lg"/>
    <property type="match status" value="1"/>
</dbReference>
<evidence type="ECO:0000256" key="5">
    <source>
        <dbReference type="ARBA" id="ARBA00022989"/>
    </source>
</evidence>
<evidence type="ECO:0000256" key="6">
    <source>
        <dbReference type="ARBA" id="ARBA00023136"/>
    </source>
</evidence>
<comment type="caution">
    <text evidence="9">The sequence shown here is derived from an EMBL/GenBank/DDBJ whole genome shotgun (WGS) entry which is preliminary data.</text>
</comment>
<gene>
    <name evidence="9" type="ORF">FHP25_38680</name>
</gene>
<comment type="subcellular location">
    <subcellularLocation>
        <location evidence="1">Membrane</location>
        <topology evidence="1">Multi-pass membrane protein</topology>
    </subcellularLocation>
</comment>
<keyword evidence="5 8" id="KW-1133">Transmembrane helix</keyword>
<dbReference type="RefSeq" id="WP_147852369.1">
    <property type="nucleotide sequence ID" value="NZ_VDUZ01000080.1"/>
</dbReference>
<evidence type="ECO:0000256" key="4">
    <source>
        <dbReference type="ARBA" id="ARBA00022692"/>
    </source>
</evidence>
<dbReference type="InterPro" id="IPR038377">
    <property type="entry name" value="Na/Glc_symporter_sf"/>
</dbReference>
<evidence type="ECO:0000256" key="3">
    <source>
        <dbReference type="ARBA" id="ARBA00022448"/>
    </source>
</evidence>
<evidence type="ECO:0000256" key="7">
    <source>
        <dbReference type="RuleBase" id="RU362091"/>
    </source>
</evidence>
<feature type="transmembrane region" description="Helical" evidence="8">
    <location>
        <begin position="181"/>
        <end position="202"/>
    </location>
</feature>
<proteinExistence type="inferred from homology"/>
<accession>A0A5C8P744</accession>
<reference evidence="9 10" key="1">
    <citation type="submission" date="2019-06" db="EMBL/GenBank/DDBJ databases">
        <title>New taxonomy in bacterial strain CC-CFT640, isolated from vineyard.</title>
        <authorList>
            <person name="Lin S.-Y."/>
            <person name="Tsai C.-F."/>
            <person name="Young C.-C."/>
        </authorList>
    </citation>
    <scope>NUCLEOTIDE SEQUENCE [LARGE SCALE GENOMIC DNA]</scope>
    <source>
        <strain evidence="9 10">CC-CFT640</strain>
    </source>
</reference>
<comment type="similarity">
    <text evidence="2 7">Belongs to the sodium:solute symporter (SSF) (TC 2.A.21) family.</text>
</comment>
<feature type="transmembrane region" description="Helical" evidence="8">
    <location>
        <begin position="284"/>
        <end position="306"/>
    </location>
</feature>
<feature type="transmembrane region" description="Helical" evidence="8">
    <location>
        <begin position="318"/>
        <end position="338"/>
    </location>
</feature>
<keyword evidence="4 8" id="KW-0812">Transmembrane</keyword>
<evidence type="ECO:0000256" key="2">
    <source>
        <dbReference type="ARBA" id="ARBA00006434"/>
    </source>
</evidence>
<dbReference type="PROSITE" id="PS00018">
    <property type="entry name" value="EF_HAND_1"/>
    <property type="match status" value="1"/>
</dbReference>
<dbReference type="Proteomes" id="UP000321638">
    <property type="component" value="Unassembled WGS sequence"/>
</dbReference>
<feature type="transmembrane region" description="Helical" evidence="8">
    <location>
        <begin position="482"/>
        <end position="507"/>
    </location>
</feature>
<feature type="transmembrane region" description="Helical" evidence="8">
    <location>
        <begin position="12"/>
        <end position="34"/>
    </location>
</feature>
<sequence length="618" mass="65821">MFSRFSIVSPGKWVAGYGVAFSLLILVLAALEMAGAGHKLLGYVIVLPPLAVYAVIGIGARTRSIQDYYVAGRRVPGLYNGLASAADWMSAASFIGLAGTLYLFGYGGLVFVLGWTGGFVLVATLLAPYLRKFGQYTIPDFLGARYGGHAARLVSVLVLVVASCLYIVAQLVGIGLITQRFLGLSFQMAVFAGLTGLLVCSLLGGMRAVTWTQVAQYVVLVVAFVVPVTVLSLKQTGSPFALFSYGSTLEEIEKIEHAMGLARTYTSAFLDASGAFDVTSVLNFLMLGFCLMVGTASLPHILMRYFTTPTVRAARNSVAWCLFFILLLYLMAPAYAAFTKLEVYHSVIGHPVADLPAWIKAWALPSPYGGIPWIEVVDLNGDGIIQAGEFRILSDAVVLAAPEISGMPYVITGLVAAGGLAAALSTADGLLLSIANALSHDIYYKVIDPNADARRRLIISRVFLIFVAGMAAWGAGTLGANILFLVAWAFAIAASGLFAPLVLGIWWKRCGTAAGVTGIAVGFTVCVFVLIATEFYGPWVRSTLGWLADVRIVAARGREVAYIWGIDNIAVGVIGVPVSFLAMWVTTLLTRPAAPEVQEMVDSIRTPKGKVANLDRLP</sequence>
<dbReference type="OrthoDB" id="9764416at2"/>
<dbReference type="NCBIfam" id="TIGR00813">
    <property type="entry name" value="sss"/>
    <property type="match status" value="1"/>
</dbReference>